<accession>A0AAE3VP97</accession>
<dbReference type="InterPro" id="IPR007213">
    <property type="entry name" value="Ppm1/Ppm2/Tcmp"/>
</dbReference>
<name>A0AAE3VP97_9HYPH</name>
<evidence type="ECO:0000313" key="5">
    <source>
        <dbReference type="EMBL" id="MDQ0315752.1"/>
    </source>
</evidence>
<dbReference type="Proteomes" id="UP001229244">
    <property type="component" value="Unassembled WGS sequence"/>
</dbReference>
<keyword evidence="4" id="KW-0949">S-adenosyl-L-methionine</keyword>
<keyword evidence="3" id="KW-0808">Transferase</keyword>
<comment type="caution">
    <text evidence="5">The sequence shown here is derived from an EMBL/GenBank/DDBJ whole genome shotgun (WGS) entry which is preliminary data.</text>
</comment>
<keyword evidence="6" id="KW-1185">Reference proteome</keyword>
<dbReference type="InterPro" id="IPR011610">
    <property type="entry name" value="SAM_mthyl_Trfase_ML2640-like"/>
</dbReference>
<dbReference type="GO" id="GO:0032259">
    <property type="term" value="P:methylation"/>
    <property type="evidence" value="ECO:0007669"/>
    <property type="project" value="UniProtKB-KW"/>
</dbReference>
<proteinExistence type="inferred from homology"/>
<dbReference type="Gene3D" id="3.40.50.150">
    <property type="entry name" value="Vaccinia Virus protein VP39"/>
    <property type="match status" value="1"/>
</dbReference>
<keyword evidence="2 4" id="KW-0489">Methyltransferase</keyword>
<dbReference type="Pfam" id="PF04072">
    <property type="entry name" value="LCM"/>
    <property type="match status" value="1"/>
</dbReference>
<dbReference type="SUPFAM" id="SSF53335">
    <property type="entry name" value="S-adenosyl-L-methionine-dependent methyltransferases"/>
    <property type="match status" value="1"/>
</dbReference>
<dbReference type="NCBIfam" id="TIGR00027">
    <property type="entry name" value="mthyl_TIGR00027"/>
    <property type="match status" value="1"/>
</dbReference>
<protein>
    <recommendedName>
        <fullName evidence="4">S-adenosyl-L-methionine-dependent methyltransferase</fullName>
        <ecNumber evidence="4">2.1.1.-</ecNumber>
    </recommendedName>
</protein>
<evidence type="ECO:0000256" key="3">
    <source>
        <dbReference type="ARBA" id="ARBA00022679"/>
    </source>
</evidence>
<comment type="function">
    <text evidence="4">Exhibits S-adenosyl-L-methionine-dependent methyltransferase activity.</text>
</comment>
<dbReference type="EMBL" id="JAUSUL010000002">
    <property type="protein sequence ID" value="MDQ0315752.1"/>
    <property type="molecule type" value="Genomic_DNA"/>
</dbReference>
<reference evidence="5" key="1">
    <citation type="submission" date="2023-07" db="EMBL/GenBank/DDBJ databases">
        <title>Genomic Encyclopedia of Type Strains, Phase IV (KMG-IV): sequencing the most valuable type-strain genomes for metagenomic binning, comparative biology and taxonomic classification.</title>
        <authorList>
            <person name="Goeker M."/>
        </authorList>
    </citation>
    <scope>NUCLEOTIDE SEQUENCE</scope>
    <source>
        <strain evidence="5">DSM 21202</strain>
    </source>
</reference>
<gene>
    <name evidence="5" type="ORF">J2S73_002209</name>
</gene>
<organism evidence="5 6">
    <name type="scientific">Amorphus orientalis</name>
    <dbReference type="NCBI Taxonomy" id="649198"/>
    <lineage>
        <taxon>Bacteria</taxon>
        <taxon>Pseudomonadati</taxon>
        <taxon>Pseudomonadota</taxon>
        <taxon>Alphaproteobacteria</taxon>
        <taxon>Hyphomicrobiales</taxon>
        <taxon>Amorphaceae</taxon>
        <taxon>Amorphus</taxon>
    </lineage>
</organism>
<evidence type="ECO:0000256" key="4">
    <source>
        <dbReference type="RuleBase" id="RU362030"/>
    </source>
</evidence>
<dbReference type="RefSeq" id="WP_306885577.1">
    <property type="nucleotide sequence ID" value="NZ_JAUSUL010000002.1"/>
</dbReference>
<dbReference type="PANTHER" id="PTHR43619">
    <property type="entry name" value="S-ADENOSYL-L-METHIONINE-DEPENDENT METHYLTRANSFERASE YKTD-RELATED"/>
    <property type="match status" value="1"/>
</dbReference>
<dbReference type="EC" id="2.1.1.-" evidence="4"/>
<dbReference type="InterPro" id="IPR029063">
    <property type="entry name" value="SAM-dependent_MTases_sf"/>
</dbReference>
<dbReference type="GO" id="GO:0008168">
    <property type="term" value="F:methyltransferase activity"/>
    <property type="evidence" value="ECO:0007669"/>
    <property type="project" value="UniProtKB-UniRule"/>
</dbReference>
<evidence type="ECO:0000256" key="2">
    <source>
        <dbReference type="ARBA" id="ARBA00022603"/>
    </source>
</evidence>
<evidence type="ECO:0000313" key="6">
    <source>
        <dbReference type="Proteomes" id="UP001229244"/>
    </source>
</evidence>
<comment type="similarity">
    <text evidence="1 4">Belongs to the UPF0677 family.</text>
</comment>
<evidence type="ECO:0000256" key="1">
    <source>
        <dbReference type="ARBA" id="ARBA00008138"/>
    </source>
</evidence>
<dbReference type="PANTHER" id="PTHR43619:SF2">
    <property type="entry name" value="S-ADENOSYL-L-METHIONINE-DEPENDENT METHYLTRANSFERASES SUPERFAMILY PROTEIN"/>
    <property type="match status" value="1"/>
</dbReference>
<dbReference type="AlphaFoldDB" id="A0AAE3VP97"/>
<sequence length="280" mass="30693">MHPSLSSQTALWAATYRSDHQILEQGLIFKDPFARRLIGLADTDPPSADHDRPPNRRMRLFMAARSRFAEDRLAEAFERGVRQLVLLGAGLDTFSLRNPMAMGGLRVFEVDHPATQAWKRERLGAAGLAPSSGTNFVAVDFERDDVLANLSDGGFNPEAPSFFIWLGVVPYLVRATVTATLAAIARLPRPEIVLDYTEPFEAADTDTRAFLAEHAETVRAFGEPWITFFGTDEIASTLHGLGFDAITDFRAAAAVAHYLNRPPPAGRTGGGHALHARVTR</sequence>